<feature type="region of interest" description="Disordered" evidence="12">
    <location>
        <begin position="148"/>
        <end position="185"/>
    </location>
</feature>
<evidence type="ECO:0000256" key="11">
    <source>
        <dbReference type="RuleBase" id="RU003357"/>
    </source>
</evidence>
<evidence type="ECO:0000256" key="8">
    <source>
        <dbReference type="ARBA" id="ARBA00023170"/>
    </source>
</evidence>
<protein>
    <submittedName>
        <fullName evidence="16">Nicel/Cobalt-specific TonB-dependent outer membrane receptor</fullName>
    </submittedName>
</protein>
<dbReference type="InterPro" id="IPR039426">
    <property type="entry name" value="TonB-dep_rcpt-like"/>
</dbReference>
<feature type="domain" description="TonB-dependent receptor plug" evidence="15">
    <location>
        <begin position="208"/>
        <end position="311"/>
    </location>
</feature>
<gene>
    <name evidence="16" type="ORF">DB32_001579</name>
</gene>
<evidence type="ECO:0000256" key="4">
    <source>
        <dbReference type="ARBA" id="ARBA00022692"/>
    </source>
</evidence>
<name>A0A0F6W0N2_9BACT</name>
<dbReference type="AlphaFoldDB" id="A0A0F6W0N2"/>
<dbReference type="InterPro" id="IPR012910">
    <property type="entry name" value="Plug_dom"/>
</dbReference>
<accession>A0A0F6W0N2</accession>
<dbReference type="PROSITE" id="PS52016">
    <property type="entry name" value="TONB_DEPENDENT_REC_3"/>
    <property type="match status" value="1"/>
</dbReference>
<dbReference type="Gene3D" id="2.40.170.20">
    <property type="entry name" value="TonB-dependent receptor, beta-barrel domain"/>
    <property type="match status" value="1"/>
</dbReference>
<dbReference type="Gene3D" id="2.170.130.10">
    <property type="entry name" value="TonB-dependent receptor, plug domain"/>
    <property type="match status" value="1"/>
</dbReference>
<keyword evidence="6 11" id="KW-0798">TonB box</keyword>
<dbReference type="SUPFAM" id="SSF56935">
    <property type="entry name" value="Porins"/>
    <property type="match status" value="1"/>
</dbReference>
<dbReference type="KEGG" id="samy:DB32_001579"/>
<dbReference type="EMBL" id="CP011125">
    <property type="protein sequence ID" value="AKF04430.1"/>
    <property type="molecule type" value="Genomic_DNA"/>
</dbReference>
<comment type="similarity">
    <text evidence="10 11">Belongs to the TonB-dependent receptor family.</text>
</comment>
<organism evidence="16 17">
    <name type="scientific">Sandaracinus amylolyticus</name>
    <dbReference type="NCBI Taxonomy" id="927083"/>
    <lineage>
        <taxon>Bacteria</taxon>
        <taxon>Pseudomonadati</taxon>
        <taxon>Myxococcota</taxon>
        <taxon>Polyangia</taxon>
        <taxon>Polyangiales</taxon>
        <taxon>Sandaracinaceae</taxon>
        <taxon>Sandaracinus</taxon>
    </lineage>
</organism>
<comment type="subcellular location">
    <subcellularLocation>
        <location evidence="1 10">Cell outer membrane</location>
        <topology evidence="1 10">Multi-pass membrane protein</topology>
    </subcellularLocation>
</comment>
<evidence type="ECO:0000256" key="12">
    <source>
        <dbReference type="SAM" id="MobiDB-lite"/>
    </source>
</evidence>
<feature type="chain" id="PRO_5002511475" evidence="13">
    <location>
        <begin position="41"/>
        <end position="880"/>
    </location>
</feature>
<evidence type="ECO:0000256" key="13">
    <source>
        <dbReference type="SAM" id="SignalP"/>
    </source>
</evidence>
<dbReference type="RefSeq" id="WP_157068825.1">
    <property type="nucleotide sequence ID" value="NZ_CP011125.1"/>
</dbReference>
<keyword evidence="7 10" id="KW-0472">Membrane</keyword>
<evidence type="ECO:0000259" key="14">
    <source>
        <dbReference type="Pfam" id="PF00593"/>
    </source>
</evidence>
<evidence type="ECO:0000256" key="5">
    <source>
        <dbReference type="ARBA" id="ARBA00022729"/>
    </source>
</evidence>
<dbReference type="InterPro" id="IPR037066">
    <property type="entry name" value="Plug_dom_sf"/>
</dbReference>
<keyword evidence="5 13" id="KW-0732">Signal</keyword>
<keyword evidence="9 10" id="KW-0998">Cell outer membrane</keyword>
<dbReference type="STRING" id="927083.DB32_001579"/>
<evidence type="ECO:0000256" key="1">
    <source>
        <dbReference type="ARBA" id="ARBA00004571"/>
    </source>
</evidence>
<keyword evidence="8 16" id="KW-0675">Receptor</keyword>
<evidence type="ECO:0000259" key="15">
    <source>
        <dbReference type="Pfam" id="PF07715"/>
    </source>
</evidence>
<feature type="compositionally biased region" description="Basic and acidic residues" evidence="12">
    <location>
        <begin position="163"/>
        <end position="172"/>
    </location>
</feature>
<dbReference type="GO" id="GO:0009279">
    <property type="term" value="C:cell outer membrane"/>
    <property type="evidence" value="ECO:0007669"/>
    <property type="project" value="UniProtKB-SubCell"/>
</dbReference>
<evidence type="ECO:0000313" key="17">
    <source>
        <dbReference type="Proteomes" id="UP000034883"/>
    </source>
</evidence>
<evidence type="ECO:0000256" key="9">
    <source>
        <dbReference type="ARBA" id="ARBA00023237"/>
    </source>
</evidence>
<keyword evidence="17" id="KW-1185">Reference proteome</keyword>
<dbReference type="PANTHER" id="PTHR30069">
    <property type="entry name" value="TONB-DEPENDENT OUTER MEMBRANE RECEPTOR"/>
    <property type="match status" value="1"/>
</dbReference>
<evidence type="ECO:0000256" key="10">
    <source>
        <dbReference type="PROSITE-ProRule" id="PRU01360"/>
    </source>
</evidence>
<dbReference type="InterPro" id="IPR036942">
    <property type="entry name" value="Beta-barrel_TonB_sf"/>
</dbReference>
<proteinExistence type="inferred from homology"/>
<sequence length="880" mass="95116">MRQRAPRHGARASTAMNTLRALLLMGLVLAPTCAPHLARAQEPPRARTALPIDRPDATGTMRVEVELEIVVGADGALRDATPVEIRPEPVETSVHDALAARALEHVRALSFDPATDDAGRPIPARVRYVVVFPERAVVREIALPHTTFDTEDDRAPASATSAETHESERVGEDAGTSEDAHAPTFGARAEVVAPARERPPSAVSDHDIDVGALGRVPRDDAQSMLTLAPGVLLSNHGGEGHAASMFLRGFDAEEGEDLEVLVDGIPLNDVSNAHGHGYVDSTFIVPELVESIRVVQGPFDPAQGDFAIAGTAEYRLGLRERGIHVGAAYGTYEERRVHALWGPEGEPSATFAGASFRDGAGWGANRAFAQGAAIAQVEVPIASRFRLRLLGLGSAATWRQAGPLRDDDWRAGRLPCAGDDFAQFFCTYDPSQGGSSYRGGGAATLEWSEGPTWARAMLQANAHGVRVRESFTGFLLDPRTDGGPQRGDAVDQRYDAVTVSARATMRHRFVVLERAQTIELGLAVRHDDGASVQDRVRRELGVPYLADFDREMRVTSLALHARADASVLEWLALSGGARIDGFGFGVVDRNRPDVDRIGERLPRETTSAFGWLLQPRGSLHVVFAPELRWVTSAGLGARSSDAAALSEGELAPFAEVLALESGLAWNVGEETAPLRVEGGASAFFTRVSRDLVFDAERGRNTVTGASHRSGATVFSRLRIDSWLDVDASLTYTRGHLPPPGAGAFELFAGPRLPFIPEWLFRIDAAAQHAVVIAGERVAGSVAVGFLALGQRPLPLERVSEPWWVLDAAVAVRWRFVELGVRAQNLLDQRYRQAELNYVSSFAPDRAPSRMAERHFVAAPPLRVLVQLSVHVELFRGEEEP</sequence>
<keyword evidence="4 10" id="KW-0812">Transmembrane</keyword>
<dbReference type="OrthoDB" id="99480at2"/>
<dbReference type="PANTHER" id="PTHR30069:SF29">
    <property type="entry name" value="HEMOGLOBIN AND HEMOGLOBIN-HAPTOGLOBIN-BINDING PROTEIN 1-RELATED"/>
    <property type="match status" value="1"/>
</dbReference>
<evidence type="ECO:0000256" key="2">
    <source>
        <dbReference type="ARBA" id="ARBA00022448"/>
    </source>
</evidence>
<dbReference type="Pfam" id="PF00593">
    <property type="entry name" value="TonB_dep_Rec_b-barrel"/>
    <property type="match status" value="1"/>
</dbReference>
<keyword evidence="3 10" id="KW-1134">Transmembrane beta strand</keyword>
<feature type="signal peptide" evidence="13">
    <location>
        <begin position="1"/>
        <end position="40"/>
    </location>
</feature>
<keyword evidence="2 10" id="KW-0813">Transport</keyword>
<reference evidence="16 17" key="1">
    <citation type="submission" date="2015-03" db="EMBL/GenBank/DDBJ databases">
        <title>Genome assembly of Sandaracinus amylolyticus DSM 53668.</title>
        <authorList>
            <person name="Sharma G."/>
            <person name="Subramanian S."/>
        </authorList>
    </citation>
    <scope>NUCLEOTIDE SEQUENCE [LARGE SCALE GENOMIC DNA]</scope>
    <source>
        <strain evidence="16 17">DSM 53668</strain>
    </source>
</reference>
<dbReference type="GO" id="GO:0044718">
    <property type="term" value="P:siderophore transmembrane transport"/>
    <property type="evidence" value="ECO:0007669"/>
    <property type="project" value="TreeGrafter"/>
</dbReference>
<evidence type="ECO:0000256" key="6">
    <source>
        <dbReference type="ARBA" id="ARBA00023077"/>
    </source>
</evidence>
<dbReference type="InterPro" id="IPR000531">
    <property type="entry name" value="Beta-barrel_TonB"/>
</dbReference>
<dbReference type="GO" id="GO:0015344">
    <property type="term" value="F:siderophore uptake transmembrane transporter activity"/>
    <property type="evidence" value="ECO:0007669"/>
    <property type="project" value="TreeGrafter"/>
</dbReference>
<evidence type="ECO:0000256" key="7">
    <source>
        <dbReference type="ARBA" id="ARBA00023136"/>
    </source>
</evidence>
<feature type="domain" description="TonB-dependent receptor-like beta-barrel" evidence="14">
    <location>
        <begin position="433"/>
        <end position="825"/>
    </location>
</feature>
<evidence type="ECO:0000256" key="3">
    <source>
        <dbReference type="ARBA" id="ARBA00022452"/>
    </source>
</evidence>
<dbReference type="Pfam" id="PF07715">
    <property type="entry name" value="Plug"/>
    <property type="match status" value="1"/>
</dbReference>
<dbReference type="Proteomes" id="UP000034883">
    <property type="component" value="Chromosome"/>
</dbReference>
<evidence type="ECO:0000313" key="16">
    <source>
        <dbReference type="EMBL" id="AKF04430.1"/>
    </source>
</evidence>